<feature type="compositionally biased region" description="Basic and acidic residues" evidence="1">
    <location>
        <begin position="1"/>
        <end position="18"/>
    </location>
</feature>
<feature type="region of interest" description="Disordered" evidence="1">
    <location>
        <begin position="86"/>
        <end position="117"/>
    </location>
</feature>
<organism evidence="2 3">
    <name type="scientific">Lupinus angustifolius</name>
    <name type="common">Narrow-leaved blue lupine</name>
    <dbReference type="NCBI Taxonomy" id="3871"/>
    <lineage>
        <taxon>Eukaryota</taxon>
        <taxon>Viridiplantae</taxon>
        <taxon>Streptophyta</taxon>
        <taxon>Embryophyta</taxon>
        <taxon>Tracheophyta</taxon>
        <taxon>Spermatophyta</taxon>
        <taxon>Magnoliopsida</taxon>
        <taxon>eudicotyledons</taxon>
        <taxon>Gunneridae</taxon>
        <taxon>Pentapetalae</taxon>
        <taxon>rosids</taxon>
        <taxon>fabids</taxon>
        <taxon>Fabales</taxon>
        <taxon>Fabaceae</taxon>
        <taxon>Papilionoideae</taxon>
        <taxon>50 kb inversion clade</taxon>
        <taxon>genistoids sensu lato</taxon>
        <taxon>core genistoids</taxon>
        <taxon>Genisteae</taxon>
        <taxon>Lupinus</taxon>
    </lineage>
</organism>
<proteinExistence type="predicted"/>
<accession>A0A1J7GP84</accession>
<protein>
    <submittedName>
        <fullName evidence="2">Uncharacterized protein</fullName>
    </submittedName>
</protein>
<name>A0A1J7GP84_LUPAN</name>
<dbReference type="Proteomes" id="UP000188354">
    <property type="component" value="Chromosome LG11"/>
</dbReference>
<keyword evidence="3" id="KW-1185">Reference proteome</keyword>
<evidence type="ECO:0000313" key="2">
    <source>
        <dbReference type="EMBL" id="OIW02327.1"/>
    </source>
</evidence>
<reference evidence="2 3" key="1">
    <citation type="journal article" date="2017" name="Plant Biotechnol. J.">
        <title>A comprehensive draft genome sequence for lupin (Lupinus angustifolius), an emerging health food: insights into plant-microbe interactions and legume evolution.</title>
        <authorList>
            <person name="Hane J.K."/>
            <person name="Ming Y."/>
            <person name="Kamphuis L.G."/>
            <person name="Nelson M.N."/>
            <person name="Garg G."/>
            <person name="Atkins C.A."/>
            <person name="Bayer P.E."/>
            <person name="Bravo A."/>
            <person name="Bringans S."/>
            <person name="Cannon S."/>
            <person name="Edwards D."/>
            <person name="Foley R."/>
            <person name="Gao L.L."/>
            <person name="Harrison M.J."/>
            <person name="Huang W."/>
            <person name="Hurgobin B."/>
            <person name="Li S."/>
            <person name="Liu C.W."/>
            <person name="McGrath A."/>
            <person name="Morahan G."/>
            <person name="Murray J."/>
            <person name="Weller J."/>
            <person name="Jian J."/>
            <person name="Singh K.B."/>
        </authorList>
    </citation>
    <scope>NUCLEOTIDE SEQUENCE [LARGE SCALE GENOMIC DNA]</scope>
    <source>
        <strain evidence="3">cv. Tanjil</strain>
        <tissue evidence="2">Whole plant</tissue>
    </source>
</reference>
<dbReference type="KEGG" id="lang:109359041"/>
<sequence>MAETGKERDPEIDKVKENEEGEDNGESSLSQEPNKSLAELNMLLVSLSLASFSVDDDCMEHEESEHNNVKHKVSAAKTSMSRLQTMNGDLHEPKLARRTTSTKLHTTIRDCRHGRKM</sequence>
<dbReference type="EMBL" id="CM007371">
    <property type="protein sequence ID" value="OIW02327.1"/>
    <property type="molecule type" value="Genomic_DNA"/>
</dbReference>
<dbReference type="OrthoDB" id="831823at2759"/>
<dbReference type="OMA" id="SDECIEH"/>
<evidence type="ECO:0000256" key="1">
    <source>
        <dbReference type="SAM" id="MobiDB-lite"/>
    </source>
</evidence>
<dbReference type="AlphaFoldDB" id="A0A1J7GP84"/>
<feature type="region of interest" description="Disordered" evidence="1">
    <location>
        <begin position="1"/>
        <end position="35"/>
    </location>
</feature>
<evidence type="ECO:0000313" key="3">
    <source>
        <dbReference type="Proteomes" id="UP000188354"/>
    </source>
</evidence>
<dbReference type="Gramene" id="OIW02327">
    <property type="protein sequence ID" value="OIW02327"/>
    <property type="gene ID" value="TanjilG_11221"/>
</dbReference>
<gene>
    <name evidence="2" type="ORF">TanjilG_11221</name>
</gene>